<sequence>MKSLQIILLAICITIRIHLRCAPQIYQKTTSQQLTTTRNLKSPHTRLEILESASSSLSPSLVHIHILSPKNPRNHQYSVTVQSQNNYTGTAALISEAEATRPFPPLLFEWKPPFAGEYEILVHELKIDAEASVKTVPMDRIPLSIEKHDDADAAMDLIRERLKQYSHVPCASLDRADAYSIWDGYWLGPGLSLEEGRKLRNGWMFLPHESMNCTIPSYTQQDLLQLPEETSIYVFGTSRERGVFLSILDILLTAEEKEHLEASVIGKCWGRAIVQKGNIKLMYQDFRVINFEPPGSARFMECHNDKVAKLGDALFIENAWKVWEEIFAEEAEWPSVIYMLTDDGPNYDFEYHTKSFVTRLPQSWNGTLVLSDYSFTAKHPNMEYIEKHNDYRAELKQKINVLNDNRVRWLDGMGIAKEMRLYGEWGADHIAQSQHFHHFCNETYIDENFNVQSMNVCSNITEMVAHLLLSHALPSKELISERTEDSALDESNIDTTLRYCHSCPRRLLPFHITPYPDMTCEMGPFHERTDIDPQATVCTKLSTFDLEFCPEACMKEKVSWKFDSQSDVVDVRECIVEVLQHNDDDAIVRVDDIIEDPPTDGDPIPSWIRANLADVAGKQCRESDIPFYWLIPESGGTAIQELYWCLGLTIANEVGANPKLGRVKQMKLVKFLPFHGKEWPTLNVDTSTKEGILRAKQLGLASSNRPSVDLVVSSHLRFAAQELFDSTHKGKVFSIFRNPGSFCIAPPRDRRSIFSNVKYAKGHWMVRNLVGKEDSNQSVSTKDLELAKEIVRTKIIVGLESRFVKSFDRFNEYLGIKIHSQLRRGQCVREYARSNKEKGIAAGGLNSDQLKVIAEKNHLDVLLYEFVEGLFNEQGFVPEVNAEDSS</sequence>
<keyword evidence="1" id="KW-0732">Signal</keyword>
<feature type="signal peptide" evidence="1">
    <location>
        <begin position="1"/>
        <end position="22"/>
    </location>
</feature>
<evidence type="ECO:0000313" key="3">
    <source>
        <dbReference type="Proteomes" id="UP001516023"/>
    </source>
</evidence>
<evidence type="ECO:0000313" key="2">
    <source>
        <dbReference type="EMBL" id="KAL3780332.1"/>
    </source>
</evidence>
<dbReference type="PANTHER" id="PTHR32301:SF6">
    <property type="entry name" value="GOLVESIN-RELATED"/>
    <property type="match status" value="1"/>
</dbReference>
<evidence type="ECO:0000256" key="1">
    <source>
        <dbReference type="SAM" id="SignalP"/>
    </source>
</evidence>
<dbReference type="PANTHER" id="PTHR32301">
    <property type="entry name" value="COUNTIN RECEPTOR CNR3-RELATED"/>
    <property type="match status" value="1"/>
</dbReference>
<proteinExistence type="predicted"/>
<dbReference type="Gene3D" id="3.40.50.300">
    <property type="entry name" value="P-loop containing nucleotide triphosphate hydrolases"/>
    <property type="match status" value="1"/>
</dbReference>
<dbReference type="InterPro" id="IPR027417">
    <property type="entry name" value="P-loop_NTPase"/>
</dbReference>
<organism evidence="2 3">
    <name type="scientific">Cyclotella cryptica</name>
    <dbReference type="NCBI Taxonomy" id="29204"/>
    <lineage>
        <taxon>Eukaryota</taxon>
        <taxon>Sar</taxon>
        <taxon>Stramenopiles</taxon>
        <taxon>Ochrophyta</taxon>
        <taxon>Bacillariophyta</taxon>
        <taxon>Coscinodiscophyceae</taxon>
        <taxon>Thalassiosirophycidae</taxon>
        <taxon>Stephanodiscales</taxon>
        <taxon>Stephanodiscaceae</taxon>
        <taxon>Cyclotella</taxon>
    </lineage>
</organism>
<dbReference type="EMBL" id="JABMIG020000353">
    <property type="protein sequence ID" value="KAL3780332.1"/>
    <property type="molecule type" value="Genomic_DNA"/>
</dbReference>
<reference evidence="2 3" key="1">
    <citation type="journal article" date="2020" name="G3 (Bethesda)">
        <title>Improved Reference Genome for Cyclotella cryptica CCMP332, a Model for Cell Wall Morphogenesis, Salinity Adaptation, and Lipid Production in Diatoms (Bacillariophyta).</title>
        <authorList>
            <person name="Roberts W.R."/>
            <person name="Downey K.M."/>
            <person name="Ruck E.C."/>
            <person name="Traller J.C."/>
            <person name="Alverson A.J."/>
        </authorList>
    </citation>
    <scope>NUCLEOTIDE SEQUENCE [LARGE SCALE GENOMIC DNA]</scope>
    <source>
        <strain evidence="2 3">CCMP332</strain>
    </source>
</reference>
<dbReference type="InterPro" id="IPR053259">
    <property type="entry name" value="Golvesin-related_Golgi"/>
</dbReference>
<dbReference type="AlphaFoldDB" id="A0ABD3NXK2"/>
<dbReference type="Proteomes" id="UP001516023">
    <property type="component" value="Unassembled WGS sequence"/>
</dbReference>
<feature type="chain" id="PRO_5044801458" evidence="1">
    <location>
        <begin position="23"/>
        <end position="886"/>
    </location>
</feature>
<name>A0ABD3NXK2_9STRA</name>
<protein>
    <submittedName>
        <fullName evidence="2">Uncharacterized protein</fullName>
    </submittedName>
</protein>
<accession>A0ABD3NXK2</accession>
<gene>
    <name evidence="2" type="ORF">HJC23_008262</name>
</gene>
<comment type="caution">
    <text evidence="2">The sequence shown here is derived from an EMBL/GenBank/DDBJ whole genome shotgun (WGS) entry which is preliminary data.</text>
</comment>
<keyword evidence="3" id="KW-1185">Reference proteome</keyword>